<dbReference type="Gene3D" id="3.40.50.2000">
    <property type="entry name" value="Glycogen Phosphorylase B"/>
    <property type="match status" value="1"/>
</dbReference>
<accession>F0VQE2</accession>
<proteinExistence type="predicted"/>
<dbReference type="GO" id="GO:0004377">
    <property type="term" value="F:GDP-Man:Man(3)GlcNAc(2)-PP-Dol alpha-1,2-mannosyltransferase activity"/>
    <property type="evidence" value="ECO:0007669"/>
    <property type="project" value="InterPro"/>
</dbReference>
<dbReference type="GeneID" id="13445162"/>
<feature type="region of interest" description="Disordered" evidence="1">
    <location>
        <begin position="458"/>
        <end position="499"/>
    </location>
</feature>
<dbReference type="GO" id="GO:0005789">
    <property type="term" value="C:endoplasmic reticulum membrane"/>
    <property type="evidence" value="ECO:0007669"/>
    <property type="project" value="TreeGrafter"/>
</dbReference>
<evidence type="ECO:0000256" key="1">
    <source>
        <dbReference type="SAM" id="MobiDB-lite"/>
    </source>
</evidence>
<feature type="compositionally biased region" description="Basic and acidic residues" evidence="1">
    <location>
        <begin position="1109"/>
        <end position="1119"/>
    </location>
</feature>
<dbReference type="EMBL" id="FR823393">
    <property type="protein sequence ID" value="CBZ55939.1"/>
    <property type="molecule type" value="Genomic_DNA"/>
</dbReference>
<feature type="region of interest" description="Disordered" evidence="1">
    <location>
        <begin position="1816"/>
        <end position="1840"/>
    </location>
</feature>
<evidence type="ECO:0000256" key="2">
    <source>
        <dbReference type="SAM" id="Phobius"/>
    </source>
</evidence>
<dbReference type="Proteomes" id="UP000007494">
    <property type="component" value="Chromosome XII"/>
</dbReference>
<feature type="region of interest" description="Disordered" evidence="1">
    <location>
        <begin position="1381"/>
        <end position="1419"/>
    </location>
</feature>
<evidence type="ECO:0000313" key="3">
    <source>
        <dbReference type="EMBL" id="CBZ55939.1"/>
    </source>
</evidence>
<dbReference type="PANTHER" id="PTHR45919">
    <property type="entry name" value="GDP-MAN:MAN(3)GLCNAC(2)-PP-DOL ALPHA-1,2-MANNOSYLTRANSFERASE"/>
    <property type="match status" value="1"/>
</dbReference>
<feature type="region of interest" description="Disordered" evidence="1">
    <location>
        <begin position="1095"/>
        <end position="1167"/>
    </location>
</feature>
<sequence>MASSFSFRLNAWGDAAQTSFFLSFLLLCFAVPCLVLLFVPLLLSLVFCLLLLPSPSNCVAFFHPQCDAGAGGERVLWSLLLHELRKCSERGGRAKENTEKASSNQDQRGSRNVEGGNGDQVSRECCGQQPGVHLCDDPACPRQRFVAVYVRHDSPWLGTLKPVDLPDLRRGCQASGRSVDSWLLRLERAVLSAFSALASLVFGAPFERPRAGYAVTAGSRPSRDILASFSIDLDPYLSAPGRPPRTPGGGTARPVSRQTQGPKPLSPSHHVAPGKCGVASSCGTETSQNNDCSSLASEFPLPSPLVLVPVRSSSWLLPSGYPFCSLLCQGIAGGVSAFEVLLLGLIPTFFVDTVGVPASSFVVAALQRWQAFLLRCRRSTLSGSATPGSAEPARDTRHRQGNGTTRGGPVAQAAQTKWREGAGVECKGPRLTRLRMYVHYPFVRACLLEAAKGDYHGGQKPPSGFTSAPAAPDPPGEGRCRPEGDSVATRKDTGGKEEASAARFSSLPCRVFRRVVAMLRLVYYRALASAYAWCIRFAFAGNQMGPNASFVETSKQTGESTGGEGSAAGREGVGQGEVDEAPSFSCCNSSWTRREILKLLDVTRSKAPTQDGQEAGSLHEASKWSAEHFQVPVTFPPCQPPHVAKSVAPSKSVVKTRPPRIMSIAQFRPEKRQTYQVHIFKEMFRLYEHLLPRQTHFVIAGMVKTSRDERMLEEICALAYQQSQHASGEERAVSSEGNGKATLPASATEADADAEAGWRHLPWTGRHRGNGVEEREQQASTSCRAALERHDPKQSASSLLWRETVNRRGGAILISSLGFRWVPSFAAAESAINAHLAEVAVRRRDKKREETGGEANPRDERGSWGDRIFVLVDAAFQILDEMAQSATVGLHTMEEEHFGIALVQLLCAGCCVVAHNSGGPRDDILAARGESLCRRVTGESAAAAGDPPSPHAVALSCRVDYGFLCWNVAEFAATVAAVLSQGAPTRTQSSTALTASGAEAVSAATALEDEAARDDAAISKDLWSPERSRRAVEILRLTRAGRSGAPRKRHGSHAFLLSRHPPLSKECRSESGEAADSLTRLATTSLFARALYPGMDFDDEEEEGNAEGEGDRQAKRREEDAGEEGEVTVEAAIWGKDEGGCTQAPRTQESDSFSSASARTRTQQRETASNLPFHRYLSARLEASRYVDQVLRLVSRHRTRMDDVHGAIALRSLARILAAKEAEETRKKTTPRRPASWRRSRRTAVSDEGSTGEYPGRETGTETEGDSTSAWAQLVTNEVFLRLLQDLALTVQLRGFSRTVDLAFVPWALARLRLHLLPSLQPLLLQIFRAVDIHTDEPSAAPAGESGAFSNVDPDGRRQAAVSPHSSPAALASRRAAGAAAEAPCATDQAARHLRRKGTPEGSGKRRRPTRHGSSLGQLKPAGLTTLAWSTSKCKYTNPTFWKEKVVPLLRDRAALFSAKELSICLYALANVGLRPKGNLSLSLSGEEAETSTASDGAGPLEAPGAFSALFRFSDSWGEARDAALRAREAKRSTLGERFSLQGERKDERVSSVGDAEALRPRSGRGLTRGGDRDAVSEAVQALGRACVDKLQDMAGQSLSSVAWAFAKWRLPHAPLFEGIGSEIRRRAHTFDAQLEEESLEGYRRQDLVLILWSATRVQGSRAVDLARRVFSELRRTKDTKAFRAVDVAMLLHASSITGVTDVDLLEHHLRLVPVLLARGQCSLAELVWITASLAHLGAADATFLTDAAAHLEKRKSWDEASLGHLASFLFFSVHLAPTLHRSSPAIRRLLELARAALFSPAGVASSALSPSSPLSPSSAALSPSSEPFPTSPSAASLQPPSAPLPIFQLAQQPQRTAVLAETHSASARASADPAGALRSLASPAPALVGDVRFAAAPPRVSVKPSAFVNGVGALVRSGMVSGRDDAVVATLLRFIDAHAEDLDGVDWAKLHDAGEKLGLGRREQWRRILAELPVKLQRRAMRGEAGGPPRETLSFAAEATKPEQDADRDGAFEIVDEETLEQFAQEHVDDSDDDWGDIEVDLGAPKTVRRLVSGIPEGVDPADVISEDELYALLSSKTSRASVDTARHAFDYRKPDSLVGTPPTK</sequence>
<feature type="region of interest" description="Disordered" evidence="1">
    <location>
        <begin position="382"/>
        <end position="414"/>
    </location>
</feature>
<feature type="region of interest" description="Disordered" evidence="1">
    <location>
        <begin position="550"/>
        <end position="581"/>
    </location>
</feature>
<reference evidence="4" key="1">
    <citation type="journal article" date="2012" name="PLoS Pathog.">
        <title>Comparative genomics of the apicomplexan parasites Toxoplasma gondii and Neospora caninum: Coccidia differing in host range and transmission strategy.</title>
        <authorList>
            <person name="Reid A.J."/>
            <person name="Vermont S.J."/>
            <person name="Cotton J.A."/>
            <person name="Harris D."/>
            <person name="Hill-Cawthorne G.A."/>
            <person name="Konen-Waisman S."/>
            <person name="Latham S.M."/>
            <person name="Mourier T."/>
            <person name="Norton R."/>
            <person name="Quail M.A."/>
            <person name="Sanders M."/>
            <person name="Shanmugam D."/>
            <person name="Sohal A."/>
            <person name="Wasmuth J.D."/>
            <person name="Brunk B."/>
            <person name="Grigg M.E."/>
            <person name="Howard J.C."/>
            <person name="Parkinson J."/>
            <person name="Roos D.S."/>
            <person name="Trees A.J."/>
            <person name="Berriman M."/>
            <person name="Pain A."/>
            <person name="Wastling J.M."/>
        </authorList>
    </citation>
    <scope>NUCLEOTIDE SEQUENCE [LARGE SCALE GENOMIC DNA]</scope>
    <source>
        <strain evidence="4">Liverpool</strain>
    </source>
</reference>
<feature type="region of interest" description="Disordered" evidence="1">
    <location>
        <begin position="92"/>
        <end position="116"/>
    </location>
</feature>
<feature type="region of interest" description="Disordered" evidence="1">
    <location>
        <begin position="1337"/>
        <end position="1368"/>
    </location>
</feature>
<dbReference type="VEuPathDB" id="ToxoDB:NCLIV_063650"/>
<evidence type="ECO:0000313" key="4">
    <source>
        <dbReference type="Proteomes" id="UP000007494"/>
    </source>
</evidence>
<evidence type="ECO:0008006" key="5">
    <source>
        <dbReference type="Google" id="ProtNLM"/>
    </source>
</evidence>
<organism evidence="3 4">
    <name type="scientific">Neospora caninum (strain Liverpool)</name>
    <dbReference type="NCBI Taxonomy" id="572307"/>
    <lineage>
        <taxon>Eukaryota</taxon>
        <taxon>Sar</taxon>
        <taxon>Alveolata</taxon>
        <taxon>Apicomplexa</taxon>
        <taxon>Conoidasida</taxon>
        <taxon>Coccidia</taxon>
        <taxon>Eucoccidiorida</taxon>
        <taxon>Eimeriorina</taxon>
        <taxon>Sarcocystidae</taxon>
        <taxon>Neospora</taxon>
    </lineage>
</organism>
<feature type="region of interest" description="Disordered" evidence="1">
    <location>
        <begin position="1541"/>
        <end position="1573"/>
    </location>
</feature>
<gene>
    <name evidence="3" type="ORF">NCLIV_063650</name>
</gene>
<feature type="region of interest" description="Disordered" evidence="1">
    <location>
        <begin position="1222"/>
        <end position="1268"/>
    </location>
</feature>
<feature type="compositionally biased region" description="Basic and acidic residues" evidence="1">
    <location>
        <begin position="476"/>
        <end position="499"/>
    </location>
</feature>
<feature type="compositionally biased region" description="Polar residues" evidence="1">
    <location>
        <begin position="1144"/>
        <end position="1167"/>
    </location>
</feature>
<keyword evidence="2" id="KW-1133">Transmembrane helix</keyword>
<feature type="region of interest" description="Disordered" evidence="1">
    <location>
        <begin position="727"/>
        <end position="751"/>
    </location>
</feature>
<dbReference type="InterPro" id="IPR038013">
    <property type="entry name" value="ALG11"/>
</dbReference>
<dbReference type="OrthoDB" id="330272at2759"/>
<dbReference type="RefSeq" id="XP_003885965.1">
    <property type="nucleotide sequence ID" value="XM_003885916.1"/>
</dbReference>
<name>F0VQE2_NEOCL</name>
<feature type="compositionally biased region" description="Acidic residues" evidence="1">
    <location>
        <begin position="1096"/>
        <end position="1108"/>
    </location>
</feature>
<dbReference type="OMA" id="LVWITAS"/>
<keyword evidence="4" id="KW-1185">Reference proteome</keyword>
<keyword evidence="2" id="KW-0472">Membrane</keyword>
<feature type="compositionally biased region" description="Gly residues" evidence="1">
    <location>
        <begin position="560"/>
        <end position="575"/>
    </location>
</feature>
<feature type="transmembrane region" description="Helical" evidence="2">
    <location>
        <begin position="20"/>
        <end position="52"/>
    </location>
</feature>
<dbReference type="PANTHER" id="PTHR45919:SF1">
    <property type="entry name" value="GDP-MAN:MAN(3)GLCNAC(2)-PP-DOL ALPHA-1,2-MANNOSYLTRANSFERASE"/>
    <property type="match status" value="1"/>
</dbReference>
<dbReference type="eggNOG" id="KOG1387">
    <property type="taxonomic scope" value="Eukaryota"/>
</dbReference>
<feature type="compositionally biased region" description="Basic residues" evidence="1">
    <location>
        <begin position="1228"/>
        <end position="1242"/>
    </location>
</feature>
<feature type="region of interest" description="Disordered" evidence="1">
    <location>
        <begin position="236"/>
        <end position="272"/>
    </location>
</feature>
<keyword evidence="2" id="KW-0812">Transmembrane</keyword>
<protein>
    <recommendedName>
        <fullName evidence="5">Glycosyltransferase</fullName>
    </recommendedName>
</protein>
<dbReference type="InParanoid" id="F0VQE2"/>
<dbReference type="GO" id="GO:0006487">
    <property type="term" value="P:protein N-linked glycosylation"/>
    <property type="evidence" value="ECO:0007669"/>
    <property type="project" value="TreeGrafter"/>
</dbReference>